<proteinExistence type="predicted"/>
<organism evidence="1 2">
    <name type="scientific">Glossina austeni</name>
    <name type="common">Savannah tsetse fly</name>
    <dbReference type="NCBI Taxonomy" id="7395"/>
    <lineage>
        <taxon>Eukaryota</taxon>
        <taxon>Metazoa</taxon>
        <taxon>Ecdysozoa</taxon>
        <taxon>Arthropoda</taxon>
        <taxon>Hexapoda</taxon>
        <taxon>Insecta</taxon>
        <taxon>Pterygota</taxon>
        <taxon>Neoptera</taxon>
        <taxon>Endopterygota</taxon>
        <taxon>Diptera</taxon>
        <taxon>Brachycera</taxon>
        <taxon>Muscomorpha</taxon>
        <taxon>Hippoboscoidea</taxon>
        <taxon>Glossinidae</taxon>
        <taxon>Glossina</taxon>
    </lineage>
</organism>
<keyword evidence="2" id="KW-1185">Reference proteome</keyword>
<evidence type="ECO:0000313" key="1">
    <source>
        <dbReference type="EnsemblMetazoa" id="GAUT010225-PA"/>
    </source>
</evidence>
<dbReference type="EnsemblMetazoa" id="GAUT010225-RA">
    <property type="protein sequence ID" value="GAUT010225-PA"/>
    <property type="gene ID" value="GAUT010225"/>
</dbReference>
<reference evidence="1" key="1">
    <citation type="submission" date="2020-05" db="UniProtKB">
        <authorList>
            <consortium name="EnsemblMetazoa"/>
        </authorList>
    </citation>
    <scope>IDENTIFICATION</scope>
    <source>
        <strain evidence="1">TTRI</strain>
    </source>
</reference>
<dbReference type="VEuPathDB" id="VectorBase:GAUT010225"/>
<evidence type="ECO:0000313" key="2">
    <source>
        <dbReference type="Proteomes" id="UP000078200"/>
    </source>
</evidence>
<sequence length="189" mass="21935">MQRFAKTLIASANSLELTDGVETFKGKIYGMTSSRSAAAELCKRIILQVKLLDTVKKIEIKKRFHRVSLHRNELCANKIPLPKELKYGIHKDEYIGQVCLIMQYHRPQLVQERAVLLRKKCLRVQSTRYVAVLQSTRYVATVTSDEAEFDQLYYECVYNTCLCSELRCKGRICKELNLMEKYLAPHEIL</sequence>
<dbReference type="Proteomes" id="UP000078200">
    <property type="component" value="Unassembled WGS sequence"/>
</dbReference>
<protein>
    <submittedName>
        <fullName evidence="1">Uncharacterized protein</fullName>
    </submittedName>
</protein>
<name>A0A1A9UNC8_GLOAU</name>
<accession>A0A1A9UNC8</accession>
<dbReference type="AlphaFoldDB" id="A0A1A9UNC8"/>